<dbReference type="Proteomes" id="UP000306274">
    <property type="component" value="Unassembled WGS sequence"/>
</dbReference>
<reference evidence="2 3" key="1">
    <citation type="submission" date="2019-04" db="EMBL/GenBank/DDBJ databases">
        <title>Streptomyces rhizosphaericola sp. nov., an actinobacterium isolated from the wheat rhizosphere.</title>
        <authorList>
            <person name="Vargas Hoyos H.A."/>
            <person name="Santos S.N."/>
            <person name="Genuario D.B."/>
            <person name="Melo I.S."/>
            <person name="Da Silva L.J."/>
            <person name="Da Silva F.S.P."/>
            <person name="Zucchi T.D."/>
        </authorList>
    </citation>
    <scope>NUCLEOTIDE SEQUENCE [LARGE SCALE GENOMIC DNA]</scope>
    <source>
        <strain evidence="2 3">1AS2c</strain>
    </source>
</reference>
<feature type="compositionally biased region" description="Low complexity" evidence="1">
    <location>
        <begin position="17"/>
        <end position="39"/>
    </location>
</feature>
<name>A0ABY2PKZ2_9ACTN</name>
<protein>
    <submittedName>
        <fullName evidence="2">Uncharacterized protein</fullName>
    </submittedName>
</protein>
<feature type="region of interest" description="Disordered" evidence="1">
    <location>
        <begin position="1"/>
        <end position="73"/>
    </location>
</feature>
<keyword evidence="3" id="KW-1185">Reference proteome</keyword>
<organism evidence="2 3">
    <name type="scientific">Streptomyces rhizosphaericola</name>
    <dbReference type="NCBI Taxonomy" id="2564098"/>
    <lineage>
        <taxon>Bacteria</taxon>
        <taxon>Bacillati</taxon>
        <taxon>Actinomycetota</taxon>
        <taxon>Actinomycetes</taxon>
        <taxon>Kitasatosporales</taxon>
        <taxon>Streptomycetaceae</taxon>
        <taxon>Streptomyces</taxon>
    </lineage>
</organism>
<gene>
    <name evidence="2" type="ORF">E5Z02_06110</name>
</gene>
<dbReference type="EMBL" id="SRZK01000036">
    <property type="protein sequence ID" value="TGZ11174.1"/>
    <property type="molecule type" value="Genomic_DNA"/>
</dbReference>
<accession>A0ABY2PKZ2</accession>
<evidence type="ECO:0000313" key="2">
    <source>
        <dbReference type="EMBL" id="TGZ11174.1"/>
    </source>
</evidence>
<evidence type="ECO:0000313" key="3">
    <source>
        <dbReference type="Proteomes" id="UP000306274"/>
    </source>
</evidence>
<feature type="compositionally biased region" description="Basic and acidic residues" evidence="1">
    <location>
        <begin position="47"/>
        <end position="61"/>
    </location>
</feature>
<comment type="caution">
    <text evidence="2">The sequence shown here is derived from an EMBL/GenBank/DDBJ whole genome shotgun (WGS) entry which is preliminary data.</text>
</comment>
<proteinExistence type="predicted"/>
<evidence type="ECO:0000256" key="1">
    <source>
        <dbReference type="SAM" id="MobiDB-lite"/>
    </source>
</evidence>
<sequence>MGGAYRKGRAPAPRPGRPAATDPAVGNPAPVAPGAGRAPSPHAVPPRRSERATFHRPEGAHRGGRQAEVVRPA</sequence>